<keyword evidence="2" id="KW-1133">Transmembrane helix</keyword>
<feature type="domain" description="DUF883" evidence="3">
    <location>
        <begin position="69"/>
        <end position="94"/>
    </location>
</feature>
<proteinExistence type="predicted"/>
<protein>
    <recommendedName>
        <fullName evidence="3">DUF883 domain-containing protein</fullName>
    </recommendedName>
</protein>
<comment type="caution">
    <text evidence="4">The sequence shown here is derived from an EMBL/GenBank/DDBJ whole genome shotgun (WGS) entry which is preliminary data.</text>
</comment>
<organism evidence="4 5">
    <name type="scientific">Iodidimonas gelatinilytica</name>
    <dbReference type="NCBI Taxonomy" id="1236966"/>
    <lineage>
        <taxon>Bacteria</taxon>
        <taxon>Pseudomonadati</taxon>
        <taxon>Pseudomonadota</taxon>
        <taxon>Alphaproteobacteria</taxon>
        <taxon>Iodidimonadales</taxon>
        <taxon>Iodidimonadaceae</taxon>
        <taxon>Iodidimonas</taxon>
    </lineage>
</organism>
<accession>A0A5A7MKU4</accession>
<dbReference type="AlphaFoldDB" id="A0A5A7MKU4"/>
<dbReference type="PANTHER" id="PTHR35893:SF3">
    <property type="entry name" value="INNER MEMBRANE PROTEIN"/>
    <property type="match status" value="1"/>
</dbReference>
<name>A0A5A7MKU4_9PROT</name>
<evidence type="ECO:0000313" key="5">
    <source>
        <dbReference type="Proteomes" id="UP000322084"/>
    </source>
</evidence>
<feature type="transmembrane region" description="Helical" evidence="2">
    <location>
        <begin position="74"/>
        <end position="91"/>
    </location>
</feature>
<keyword evidence="1" id="KW-0175">Coiled coil</keyword>
<evidence type="ECO:0000256" key="1">
    <source>
        <dbReference type="SAM" id="Coils"/>
    </source>
</evidence>
<dbReference type="InterPro" id="IPR010279">
    <property type="entry name" value="YqjD/ElaB"/>
</dbReference>
<dbReference type="GO" id="GO:0043022">
    <property type="term" value="F:ribosome binding"/>
    <property type="evidence" value="ECO:0007669"/>
    <property type="project" value="InterPro"/>
</dbReference>
<keyword evidence="2" id="KW-0812">Transmembrane</keyword>
<dbReference type="RefSeq" id="WP_149999237.1">
    <property type="nucleotide sequence ID" value="NZ_BKCL01000001.1"/>
</dbReference>
<gene>
    <name evidence="4" type="ORF">JCM17844_01870</name>
</gene>
<sequence length="94" mass="10007">MATEKKYTDEMDALKTDVQKLRADIAALVGAFGDDASAKGQEAREAAARHLREARAKSEAGLKQIEGSIEQNPLTALAIALGLGFLVGALLNRR</sequence>
<evidence type="ECO:0000259" key="3">
    <source>
        <dbReference type="Pfam" id="PF19029"/>
    </source>
</evidence>
<reference evidence="4 5" key="1">
    <citation type="submission" date="2019-09" db="EMBL/GenBank/DDBJ databases">
        <title>NBRP : Genome information of microbial organism related human and environment.</title>
        <authorList>
            <person name="Hattori M."/>
            <person name="Oshima K."/>
            <person name="Inaba H."/>
            <person name="Suda W."/>
            <person name="Sakamoto M."/>
            <person name="Iino T."/>
            <person name="Kitahara M."/>
            <person name="Oshida Y."/>
            <person name="Iida T."/>
            <person name="Kudo T."/>
            <person name="Itoh T."/>
            <person name="Ohkuma M."/>
        </authorList>
    </citation>
    <scope>NUCLEOTIDE SEQUENCE [LARGE SCALE GENOMIC DNA]</scope>
    <source>
        <strain evidence="4 5">Hi-2</strain>
    </source>
</reference>
<dbReference type="Pfam" id="PF19029">
    <property type="entry name" value="DUF883_C"/>
    <property type="match status" value="1"/>
</dbReference>
<dbReference type="Proteomes" id="UP000322084">
    <property type="component" value="Unassembled WGS sequence"/>
</dbReference>
<evidence type="ECO:0000256" key="2">
    <source>
        <dbReference type="SAM" id="Phobius"/>
    </source>
</evidence>
<dbReference type="InterPro" id="IPR043605">
    <property type="entry name" value="DUF883_C"/>
</dbReference>
<dbReference type="EMBL" id="BKCL01000001">
    <property type="protein sequence ID" value="GEQ96550.1"/>
    <property type="molecule type" value="Genomic_DNA"/>
</dbReference>
<keyword evidence="2" id="KW-0472">Membrane</keyword>
<evidence type="ECO:0000313" key="4">
    <source>
        <dbReference type="EMBL" id="GEQ96550.1"/>
    </source>
</evidence>
<feature type="coiled-coil region" evidence="1">
    <location>
        <begin position="4"/>
        <end position="31"/>
    </location>
</feature>
<dbReference type="PANTHER" id="PTHR35893">
    <property type="entry name" value="INNER MEMBRANE PROTEIN-RELATED"/>
    <property type="match status" value="1"/>
</dbReference>